<feature type="domain" description="Phospholipid/glycerol acyltransferase" evidence="3">
    <location>
        <begin position="59"/>
        <end position="173"/>
    </location>
</feature>
<dbReference type="PANTHER" id="PTHR10434:SF40">
    <property type="entry name" value="1-ACYL-SN-GLYCEROL-3-PHOSPHATE ACYLTRANSFERASE"/>
    <property type="match status" value="1"/>
</dbReference>
<evidence type="ECO:0000256" key="2">
    <source>
        <dbReference type="ARBA" id="ARBA00023315"/>
    </source>
</evidence>
<dbReference type="SMART" id="SM00563">
    <property type="entry name" value="PlsC"/>
    <property type="match status" value="1"/>
</dbReference>
<dbReference type="Pfam" id="PF01553">
    <property type="entry name" value="Acyltransferase"/>
    <property type="match status" value="1"/>
</dbReference>
<proteinExistence type="predicted"/>
<gene>
    <name evidence="4" type="ORF">METZ01_LOCUS13043</name>
</gene>
<dbReference type="GO" id="GO:0003841">
    <property type="term" value="F:1-acylglycerol-3-phosphate O-acyltransferase activity"/>
    <property type="evidence" value="ECO:0007669"/>
    <property type="project" value="TreeGrafter"/>
</dbReference>
<reference evidence="4" key="1">
    <citation type="submission" date="2018-05" db="EMBL/GenBank/DDBJ databases">
        <authorList>
            <person name="Lanie J.A."/>
            <person name="Ng W.-L."/>
            <person name="Kazmierczak K.M."/>
            <person name="Andrzejewski T.M."/>
            <person name="Davidsen T.M."/>
            <person name="Wayne K.J."/>
            <person name="Tettelin H."/>
            <person name="Glass J.I."/>
            <person name="Rusch D."/>
            <person name="Podicherti R."/>
            <person name="Tsui H.-C.T."/>
            <person name="Winkler M.E."/>
        </authorList>
    </citation>
    <scope>NUCLEOTIDE SEQUENCE</scope>
</reference>
<dbReference type="SUPFAM" id="SSF69593">
    <property type="entry name" value="Glycerol-3-phosphate (1)-acyltransferase"/>
    <property type="match status" value="1"/>
</dbReference>
<dbReference type="CDD" id="cd07989">
    <property type="entry name" value="LPLAT_AGPAT-like"/>
    <property type="match status" value="1"/>
</dbReference>
<evidence type="ECO:0000313" key="4">
    <source>
        <dbReference type="EMBL" id="SUZ60189.1"/>
    </source>
</evidence>
<protein>
    <recommendedName>
        <fullName evidence="3">Phospholipid/glycerol acyltransferase domain-containing protein</fullName>
    </recommendedName>
</protein>
<sequence length="222" mass="24853">MAISAVLFSPFAILSGVLPILPRMRFIGWWAHFITFWLRVTCKIHHKVQGLEHLTTSPAVILSKHQSAWETIAFQVIFPPQTWALKRAALWTPFFGWGLAATRPIAINRATRIRALDQLLEQGGERLAEGRWVVIFPEGTRMAPGVRGRYSPGGAMLAVRTGTPVIPVAHNAGLFWGRRRFIKHPGTIQVSIGPAIQTQGRKPRAVNQEAEEWIENKMTALL</sequence>
<organism evidence="4">
    <name type="scientific">marine metagenome</name>
    <dbReference type="NCBI Taxonomy" id="408172"/>
    <lineage>
        <taxon>unclassified sequences</taxon>
        <taxon>metagenomes</taxon>
        <taxon>ecological metagenomes</taxon>
    </lineage>
</organism>
<dbReference type="AlphaFoldDB" id="A0A381P1E7"/>
<dbReference type="EMBL" id="UINC01000725">
    <property type="protein sequence ID" value="SUZ60189.1"/>
    <property type="molecule type" value="Genomic_DNA"/>
</dbReference>
<evidence type="ECO:0000259" key="3">
    <source>
        <dbReference type="SMART" id="SM00563"/>
    </source>
</evidence>
<accession>A0A381P1E7</accession>
<dbReference type="PANTHER" id="PTHR10434">
    <property type="entry name" value="1-ACYL-SN-GLYCEROL-3-PHOSPHATE ACYLTRANSFERASE"/>
    <property type="match status" value="1"/>
</dbReference>
<keyword evidence="1" id="KW-0808">Transferase</keyword>
<evidence type="ECO:0000256" key="1">
    <source>
        <dbReference type="ARBA" id="ARBA00022679"/>
    </source>
</evidence>
<dbReference type="GO" id="GO:0006654">
    <property type="term" value="P:phosphatidic acid biosynthetic process"/>
    <property type="evidence" value="ECO:0007669"/>
    <property type="project" value="TreeGrafter"/>
</dbReference>
<keyword evidence="2" id="KW-0012">Acyltransferase</keyword>
<dbReference type="InterPro" id="IPR002123">
    <property type="entry name" value="Plipid/glycerol_acylTrfase"/>
</dbReference>
<name>A0A381P1E7_9ZZZZ</name>